<dbReference type="PANTHER" id="PTHR30616:SF2">
    <property type="entry name" value="PURINE NUCLEOSIDE PHOSPHORYLASE LACC1"/>
    <property type="match status" value="1"/>
</dbReference>
<evidence type="ECO:0000256" key="7">
    <source>
        <dbReference type="ARBA" id="ARBA00047989"/>
    </source>
</evidence>
<dbReference type="Proteomes" id="UP000287447">
    <property type="component" value="Unassembled WGS sequence"/>
</dbReference>
<dbReference type="InterPro" id="IPR011324">
    <property type="entry name" value="Cytotoxic_necrot_fac-like_cat"/>
</dbReference>
<comment type="catalytic activity">
    <reaction evidence="8">
        <text>adenosine + phosphate = alpha-D-ribose 1-phosphate + adenine</text>
        <dbReference type="Rhea" id="RHEA:27642"/>
        <dbReference type="ChEBI" id="CHEBI:16335"/>
        <dbReference type="ChEBI" id="CHEBI:16708"/>
        <dbReference type="ChEBI" id="CHEBI:43474"/>
        <dbReference type="ChEBI" id="CHEBI:57720"/>
        <dbReference type="EC" id="2.4.2.1"/>
    </reaction>
    <physiologicalReaction direction="left-to-right" evidence="8">
        <dbReference type="Rhea" id="RHEA:27643"/>
    </physiologicalReaction>
</comment>
<accession>A0A3S2VNM9</accession>
<dbReference type="Pfam" id="PF02578">
    <property type="entry name" value="Cu-oxidase_4"/>
    <property type="match status" value="1"/>
</dbReference>
<organism evidence="11 12">
    <name type="scientific">Hwanghaeella grinnelliae</name>
    <dbReference type="NCBI Taxonomy" id="2500179"/>
    <lineage>
        <taxon>Bacteria</taxon>
        <taxon>Pseudomonadati</taxon>
        <taxon>Pseudomonadota</taxon>
        <taxon>Alphaproteobacteria</taxon>
        <taxon>Rhodospirillales</taxon>
        <taxon>Rhodospirillaceae</taxon>
        <taxon>Hwanghaeella</taxon>
    </lineage>
</organism>
<evidence type="ECO:0000256" key="1">
    <source>
        <dbReference type="ARBA" id="ARBA00000553"/>
    </source>
</evidence>
<evidence type="ECO:0000256" key="2">
    <source>
        <dbReference type="ARBA" id="ARBA00007353"/>
    </source>
</evidence>
<evidence type="ECO:0000256" key="10">
    <source>
        <dbReference type="RuleBase" id="RU361274"/>
    </source>
</evidence>
<dbReference type="OrthoDB" id="4279at2"/>
<keyword evidence="4" id="KW-0479">Metal-binding</keyword>
<dbReference type="SUPFAM" id="SSF64438">
    <property type="entry name" value="CNF1/YfiH-like putative cysteine hydrolases"/>
    <property type="match status" value="1"/>
</dbReference>
<evidence type="ECO:0000313" key="12">
    <source>
        <dbReference type="Proteomes" id="UP000287447"/>
    </source>
</evidence>
<name>A0A3S2VNM9_9PROT</name>
<dbReference type="Gene3D" id="3.60.140.10">
    <property type="entry name" value="CNF1/YfiH-like putative cysteine hydrolases"/>
    <property type="match status" value="1"/>
</dbReference>
<comment type="catalytic activity">
    <reaction evidence="1">
        <text>inosine + phosphate = alpha-D-ribose 1-phosphate + hypoxanthine</text>
        <dbReference type="Rhea" id="RHEA:27646"/>
        <dbReference type="ChEBI" id="CHEBI:17368"/>
        <dbReference type="ChEBI" id="CHEBI:17596"/>
        <dbReference type="ChEBI" id="CHEBI:43474"/>
        <dbReference type="ChEBI" id="CHEBI:57720"/>
        <dbReference type="EC" id="2.4.2.1"/>
    </reaction>
    <physiologicalReaction direction="left-to-right" evidence="1">
        <dbReference type="Rhea" id="RHEA:27647"/>
    </physiologicalReaction>
</comment>
<comment type="caution">
    <text evidence="11">The sequence shown here is derived from an EMBL/GenBank/DDBJ whole genome shotgun (WGS) entry which is preliminary data.</text>
</comment>
<comment type="catalytic activity">
    <reaction evidence="9">
        <text>S-methyl-5'-thioadenosine + phosphate = 5-(methylsulfanyl)-alpha-D-ribose 1-phosphate + adenine</text>
        <dbReference type="Rhea" id="RHEA:11852"/>
        <dbReference type="ChEBI" id="CHEBI:16708"/>
        <dbReference type="ChEBI" id="CHEBI:17509"/>
        <dbReference type="ChEBI" id="CHEBI:43474"/>
        <dbReference type="ChEBI" id="CHEBI:58533"/>
        <dbReference type="EC" id="2.4.2.28"/>
    </reaction>
    <physiologicalReaction direction="left-to-right" evidence="9">
        <dbReference type="Rhea" id="RHEA:11853"/>
    </physiologicalReaction>
</comment>
<evidence type="ECO:0000313" key="11">
    <source>
        <dbReference type="EMBL" id="RVU37953.1"/>
    </source>
</evidence>
<evidence type="ECO:0000256" key="9">
    <source>
        <dbReference type="ARBA" id="ARBA00049893"/>
    </source>
</evidence>
<sequence length="262" mass="27859">MTDETPTPIIASDLAALRGVRHGFFTRKGGVSGGLYASLNIGLGSDDEKSAVVENRRRTMAALDLPEAALTTVYQVHGATAVPATKPWLHADAPKADGIVSNSPGVALGIATADCAPVLFADEKAGVIGACHAGWKGAHGGITDATIAAMETLGAHRTDIIAVVGPCIAQKSYEVGAEFRDSFLDLDSVYDRYFVPGVRQDKYQFDLPGFVISKLENAGIALARWLGRDTKAEEDEFFSYRRTTLNGEKDYGRLLSTIALAD</sequence>
<dbReference type="InterPro" id="IPR003730">
    <property type="entry name" value="Cu_polyphenol_OxRdtase"/>
</dbReference>
<dbReference type="InterPro" id="IPR038371">
    <property type="entry name" value="Cu_polyphenol_OxRdtase_sf"/>
</dbReference>
<keyword evidence="3" id="KW-0808">Transferase</keyword>
<evidence type="ECO:0000256" key="8">
    <source>
        <dbReference type="ARBA" id="ARBA00048968"/>
    </source>
</evidence>
<evidence type="ECO:0000256" key="4">
    <source>
        <dbReference type="ARBA" id="ARBA00022723"/>
    </source>
</evidence>
<protein>
    <recommendedName>
        <fullName evidence="10">Purine nucleoside phosphorylase</fullName>
    </recommendedName>
</protein>
<comment type="similarity">
    <text evidence="2 10">Belongs to the purine nucleoside phosphorylase YfiH/LACC1 family.</text>
</comment>
<proteinExistence type="inferred from homology"/>
<dbReference type="AlphaFoldDB" id="A0A3S2VNM9"/>
<dbReference type="GO" id="GO:0005507">
    <property type="term" value="F:copper ion binding"/>
    <property type="evidence" value="ECO:0007669"/>
    <property type="project" value="TreeGrafter"/>
</dbReference>
<dbReference type="GO" id="GO:0017061">
    <property type="term" value="F:S-methyl-5-thioadenosine phosphorylase activity"/>
    <property type="evidence" value="ECO:0007669"/>
    <property type="project" value="UniProtKB-EC"/>
</dbReference>
<evidence type="ECO:0000256" key="6">
    <source>
        <dbReference type="ARBA" id="ARBA00022833"/>
    </source>
</evidence>
<dbReference type="RefSeq" id="WP_127763326.1">
    <property type="nucleotide sequence ID" value="NZ_SADE01000001.1"/>
</dbReference>
<keyword evidence="6" id="KW-0862">Zinc</keyword>
<comment type="catalytic activity">
    <reaction evidence="7">
        <text>adenosine + H2O + H(+) = inosine + NH4(+)</text>
        <dbReference type="Rhea" id="RHEA:24408"/>
        <dbReference type="ChEBI" id="CHEBI:15377"/>
        <dbReference type="ChEBI" id="CHEBI:15378"/>
        <dbReference type="ChEBI" id="CHEBI:16335"/>
        <dbReference type="ChEBI" id="CHEBI:17596"/>
        <dbReference type="ChEBI" id="CHEBI:28938"/>
        <dbReference type="EC" id="3.5.4.4"/>
    </reaction>
    <physiologicalReaction direction="left-to-right" evidence="7">
        <dbReference type="Rhea" id="RHEA:24409"/>
    </physiologicalReaction>
</comment>
<keyword evidence="12" id="KW-1185">Reference proteome</keyword>
<keyword evidence="5" id="KW-0378">Hydrolase</keyword>
<dbReference type="PANTHER" id="PTHR30616">
    <property type="entry name" value="UNCHARACTERIZED PROTEIN YFIH"/>
    <property type="match status" value="1"/>
</dbReference>
<dbReference type="GO" id="GO:0016787">
    <property type="term" value="F:hydrolase activity"/>
    <property type="evidence" value="ECO:0007669"/>
    <property type="project" value="UniProtKB-KW"/>
</dbReference>
<dbReference type="NCBIfam" id="TIGR00726">
    <property type="entry name" value="peptidoglycan editing factor PgeF"/>
    <property type="match status" value="1"/>
</dbReference>
<evidence type="ECO:0000256" key="3">
    <source>
        <dbReference type="ARBA" id="ARBA00022679"/>
    </source>
</evidence>
<dbReference type="EMBL" id="SADE01000001">
    <property type="protein sequence ID" value="RVU37953.1"/>
    <property type="molecule type" value="Genomic_DNA"/>
</dbReference>
<dbReference type="CDD" id="cd16833">
    <property type="entry name" value="YfiH"/>
    <property type="match status" value="1"/>
</dbReference>
<gene>
    <name evidence="11" type="primary">pgeF</name>
    <name evidence="11" type="ORF">EOI86_01205</name>
</gene>
<evidence type="ECO:0000256" key="5">
    <source>
        <dbReference type="ARBA" id="ARBA00022801"/>
    </source>
</evidence>
<reference evidence="12" key="1">
    <citation type="submission" date="2019-01" db="EMBL/GenBank/DDBJ databases">
        <title>Gri0909 isolated from a small marine red alga.</title>
        <authorList>
            <person name="Kim J."/>
            <person name="Jeong S.E."/>
            <person name="Jeon C.O."/>
        </authorList>
    </citation>
    <scope>NUCLEOTIDE SEQUENCE [LARGE SCALE GENOMIC DNA]</scope>
    <source>
        <strain evidence="12">Gri0909</strain>
    </source>
</reference>